<evidence type="ECO:0000313" key="1">
    <source>
        <dbReference type="EMBL" id="MPL59559.1"/>
    </source>
</evidence>
<comment type="caution">
    <text evidence="1">The sequence shown here is derived from an EMBL/GenBank/DDBJ whole genome shotgun (WGS) entry which is preliminary data.</text>
</comment>
<dbReference type="EMBL" id="VSSQ01000010">
    <property type="protein sequence ID" value="MPL59559.1"/>
    <property type="molecule type" value="Genomic_DNA"/>
</dbReference>
<organism evidence="1">
    <name type="scientific">bioreactor metagenome</name>
    <dbReference type="NCBI Taxonomy" id="1076179"/>
    <lineage>
        <taxon>unclassified sequences</taxon>
        <taxon>metagenomes</taxon>
        <taxon>ecological metagenomes</taxon>
    </lineage>
</organism>
<protein>
    <recommendedName>
        <fullName evidence="2">Spore coat protein U domain-containing protein</fullName>
    </recommendedName>
</protein>
<accession>A0A644SY37</accession>
<proteinExistence type="predicted"/>
<name>A0A644SY37_9ZZZZ</name>
<reference evidence="1" key="1">
    <citation type="submission" date="2019-08" db="EMBL/GenBank/DDBJ databases">
        <authorList>
            <person name="Kucharzyk K."/>
            <person name="Murdoch R.W."/>
            <person name="Higgins S."/>
            <person name="Loffler F."/>
        </authorList>
    </citation>
    <scope>NUCLEOTIDE SEQUENCE</scope>
</reference>
<dbReference type="AlphaFoldDB" id="A0A644SY37"/>
<gene>
    <name evidence="1" type="ORF">SDC9_05112</name>
</gene>
<evidence type="ECO:0008006" key="2">
    <source>
        <dbReference type="Google" id="ProtNLM"/>
    </source>
</evidence>
<sequence length="168" mass="18241">MKSMKAMKKVTLLLITLLVLPPAALSAQNSKSVSTEIQGIVPVIFTLSTDMTDVETIDLVNSTSAYLGKVVVYTNIKALWTIVISSSNGGKLIGKTAGNHDVYPYLLGFGSIDRINLSNEFSMTYNTLLPKTSVEYPVRVSYAKLEDLDDPVVSDIYSDIVTITVTIS</sequence>